<feature type="region of interest" description="Disordered" evidence="2">
    <location>
        <begin position="42"/>
        <end position="86"/>
    </location>
</feature>
<accession>A0AAW7K4Z0</accession>
<feature type="compositionally biased region" description="Basic and acidic residues" evidence="2">
    <location>
        <begin position="63"/>
        <end position="73"/>
    </location>
</feature>
<evidence type="ECO:0000313" key="4">
    <source>
        <dbReference type="EMBL" id="MDN0088757.1"/>
    </source>
</evidence>
<dbReference type="Pfam" id="PF03701">
    <property type="entry name" value="UPF0181"/>
    <property type="match status" value="1"/>
</dbReference>
<dbReference type="RefSeq" id="WP_049600495.1">
    <property type="nucleotide sequence ID" value="NZ_CPYD01000012.1"/>
</dbReference>
<protein>
    <recommendedName>
        <fullName evidence="1">UPF0181 protein ERS137967_02977</fullName>
    </recommendedName>
</protein>
<feature type="compositionally biased region" description="Acidic residues" evidence="2">
    <location>
        <begin position="74"/>
        <end position="86"/>
    </location>
</feature>
<dbReference type="Proteomes" id="UP001167864">
    <property type="component" value="Unassembled WGS sequence"/>
</dbReference>
<sequence>MLAGMPSLSHQEQQEAVERIHQLMSEGMSSGEAIGLVAEEIRERHQNDPQAMVIFDDEDFEEHNDPEYRRDDEKDADEYEDDYEGE</sequence>
<dbReference type="InterPro" id="IPR005371">
    <property type="entry name" value="UPF0181"/>
</dbReference>
<dbReference type="Proteomes" id="UP000040578">
    <property type="component" value="Unassembled WGS sequence"/>
</dbReference>
<reference evidence="4" key="2">
    <citation type="submission" date="2023-06" db="EMBL/GenBank/DDBJ databases">
        <authorList>
            <person name="Polev D.E."/>
            <person name="Saitova A.T."/>
            <person name="Bogumilchik E.A."/>
            <person name="Kokorina G.I."/>
            <person name="Voskresenskaia E.A."/>
        </authorList>
    </citation>
    <scope>NUCLEOTIDE SEQUENCE</scope>
    <source>
        <strain evidence="4">2145 StPb PI</strain>
    </source>
</reference>
<organism evidence="4 6">
    <name type="scientific">Yersinia nurmii</name>
    <dbReference type="NCBI Taxonomy" id="685706"/>
    <lineage>
        <taxon>Bacteria</taxon>
        <taxon>Pseudomonadati</taxon>
        <taxon>Pseudomonadota</taxon>
        <taxon>Gammaproteobacteria</taxon>
        <taxon>Enterobacterales</taxon>
        <taxon>Yersiniaceae</taxon>
        <taxon>Yersinia</taxon>
    </lineage>
</organism>
<comment type="caution">
    <text evidence="4">The sequence shown here is derived from an EMBL/GenBank/DDBJ whole genome shotgun (WGS) entry which is preliminary data.</text>
</comment>
<dbReference type="HAMAP" id="MF_00507">
    <property type="entry name" value="UPF0181"/>
    <property type="match status" value="1"/>
</dbReference>
<name>A0AAW7K4Z0_9GAMM</name>
<gene>
    <name evidence="3" type="ORF">ERS137967_02977</name>
    <name evidence="4" type="ORF">QVN42_15480</name>
</gene>
<dbReference type="AlphaFoldDB" id="A0AAW7K4Z0"/>
<evidence type="ECO:0000313" key="3">
    <source>
        <dbReference type="EMBL" id="CNE96347.1"/>
    </source>
</evidence>
<dbReference type="EMBL" id="JAUEHU010000016">
    <property type="protein sequence ID" value="MDN0088757.1"/>
    <property type="molecule type" value="Genomic_DNA"/>
</dbReference>
<feature type="region of interest" description="Disordered" evidence="2">
    <location>
        <begin position="1"/>
        <end position="26"/>
    </location>
</feature>
<evidence type="ECO:0000313" key="6">
    <source>
        <dbReference type="Proteomes" id="UP001167864"/>
    </source>
</evidence>
<reference evidence="3 5" key="1">
    <citation type="submission" date="2015-03" db="EMBL/GenBank/DDBJ databases">
        <authorList>
            <consortium name="Pathogen Informatics"/>
            <person name="Murphy D."/>
        </authorList>
    </citation>
    <scope>NUCLEOTIDE SEQUENCE [LARGE SCALE GENOMIC DNA]</scope>
    <source>
        <strain evidence="5">type strain: CIP110231</strain>
        <strain evidence="3">Type strain: CIP110231</strain>
    </source>
</reference>
<evidence type="ECO:0000313" key="5">
    <source>
        <dbReference type="Proteomes" id="UP000040578"/>
    </source>
</evidence>
<evidence type="ECO:0000256" key="2">
    <source>
        <dbReference type="SAM" id="MobiDB-lite"/>
    </source>
</evidence>
<comment type="similarity">
    <text evidence="1">Belongs to the UPF0181 family.</text>
</comment>
<dbReference type="EMBL" id="CPYD01000012">
    <property type="protein sequence ID" value="CNE96347.1"/>
    <property type="molecule type" value="Genomic_DNA"/>
</dbReference>
<feature type="compositionally biased region" description="Basic and acidic residues" evidence="2">
    <location>
        <begin position="12"/>
        <end position="21"/>
    </location>
</feature>
<evidence type="ECO:0000256" key="1">
    <source>
        <dbReference type="HAMAP-Rule" id="MF_00507"/>
    </source>
</evidence>
<dbReference type="NCBIfam" id="NF003476">
    <property type="entry name" value="PRK05114.1"/>
    <property type="match status" value="1"/>
</dbReference>
<keyword evidence="5" id="KW-1185">Reference proteome</keyword>
<proteinExistence type="inferred from homology"/>